<feature type="transmembrane region" description="Helical" evidence="1">
    <location>
        <begin position="32"/>
        <end position="53"/>
    </location>
</feature>
<proteinExistence type="predicted"/>
<evidence type="ECO:0000313" key="3">
    <source>
        <dbReference type="Proteomes" id="UP000266723"/>
    </source>
</evidence>
<reference evidence="2 3" key="1">
    <citation type="journal article" date="2020" name="BMC Genomics">
        <title>Intraspecific diversification of the crop wild relative Brassica cretica Lam. using demographic model selection.</title>
        <authorList>
            <person name="Kioukis A."/>
            <person name="Michalopoulou V.A."/>
            <person name="Briers L."/>
            <person name="Pirintsos S."/>
            <person name="Studholme D.J."/>
            <person name="Pavlidis P."/>
            <person name="Sarris P.F."/>
        </authorList>
    </citation>
    <scope>NUCLEOTIDE SEQUENCE [LARGE SCALE GENOMIC DNA]</scope>
    <source>
        <strain evidence="3">cv. PFS-1207/04</strain>
    </source>
</reference>
<evidence type="ECO:0000313" key="2">
    <source>
        <dbReference type="EMBL" id="KAF3519052.1"/>
    </source>
</evidence>
<evidence type="ECO:0000256" key="1">
    <source>
        <dbReference type="SAM" id="Phobius"/>
    </source>
</evidence>
<sequence>MFFASSRSIVTRGSVWGPSGGWDFGSGFVGPYFGLVPTLGYLTVFASCCRIVVGSIVI</sequence>
<name>A0ABQ7AY98_BRACR</name>
<dbReference type="EMBL" id="QGKV02001556">
    <property type="protein sequence ID" value="KAF3519052.1"/>
    <property type="molecule type" value="Genomic_DNA"/>
</dbReference>
<keyword evidence="3" id="KW-1185">Reference proteome</keyword>
<protein>
    <submittedName>
        <fullName evidence="2">Uncharacterized protein</fullName>
    </submittedName>
</protein>
<keyword evidence="1" id="KW-1133">Transmembrane helix</keyword>
<dbReference type="Proteomes" id="UP000266723">
    <property type="component" value="Unassembled WGS sequence"/>
</dbReference>
<organism evidence="2 3">
    <name type="scientific">Brassica cretica</name>
    <name type="common">Mustard</name>
    <dbReference type="NCBI Taxonomy" id="69181"/>
    <lineage>
        <taxon>Eukaryota</taxon>
        <taxon>Viridiplantae</taxon>
        <taxon>Streptophyta</taxon>
        <taxon>Embryophyta</taxon>
        <taxon>Tracheophyta</taxon>
        <taxon>Spermatophyta</taxon>
        <taxon>Magnoliopsida</taxon>
        <taxon>eudicotyledons</taxon>
        <taxon>Gunneridae</taxon>
        <taxon>Pentapetalae</taxon>
        <taxon>rosids</taxon>
        <taxon>malvids</taxon>
        <taxon>Brassicales</taxon>
        <taxon>Brassicaceae</taxon>
        <taxon>Brassiceae</taxon>
        <taxon>Brassica</taxon>
    </lineage>
</organism>
<accession>A0ABQ7AY98</accession>
<keyword evidence="1" id="KW-0812">Transmembrane</keyword>
<gene>
    <name evidence="2" type="ORF">DY000_02062414</name>
</gene>
<keyword evidence="1" id="KW-0472">Membrane</keyword>
<comment type="caution">
    <text evidence="2">The sequence shown here is derived from an EMBL/GenBank/DDBJ whole genome shotgun (WGS) entry which is preliminary data.</text>
</comment>